<name>A0AAE4C8T7_9ACTN</name>
<proteinExistence type="predicted"/>
<gene>
    <name evidence="2" type="ORF">J2S41_002116</name>
</gene>
<evidence type="ECO:0000256" key="1">
    <source>
        <dbReference type="SAM" id="MobiDB-lite"/>
    </source>
</evidence>
<accession>A0AAE4C8T7</accession>
<dbReference type="Proteomes" id="UP001183643">
    <property type="component" value="Unassembled WGS sequence"/>
</dbReference>
<dbReference type="AlphaFoldDB" id="A0AAE4C8T7"/>
<dbReference type="EMBL" id="JAVDYB010000001">
    <property type="protein sequence ID" value="MDR7275338.1"/>
    <property type="molecule type" value="Genomic_DNA"/>
</dbReference>
<sequence>MRRIAAGRRDRLQQAVLAPGQPVDHDPRMVNGGRAGTDDRPARRATAVTYP</sequence>
<evidence type="ECO:0000313" key="3">
    <source>
        <dbReference type="Proteomes" id="UP001183643"/>
    </source>
</evidence>
<comment type="caution">
    <text evidence="2">The sequence shown here is derived from an EMBL/GenBank/DDBJ whole genome shotgun (WGS) entry which is preliminary data.</text>
</comment>
<reference evidence="2" key="1">
    <citation type="submission" date="2023-07" db="EMBL/GenBank/DDBJ databases">
        <title>Sequencing the genomes of 1000 actinobacteria strains.</title>
        <authorList>
            <person name="Klenk H.-P."/>
        </authorList>
    </citation>
    <scope>NUCLEOTIDE SEQUENCE</scope>
    <source>
        <strain evidence="2">DSM 44707</strain>
    </source>
</reference>
<organism evidence="2 3">
    <name type="scientific">Catenuloplanes atrovinosus</name>
    <dbReference type="NCBI Taxonomy" id="137266"/>
    <lineage>
        <taxon>Bacteria</taxon>
        <taxon>Bacillati</taxon>
        <taxon>Actinomycetota</taxon>
        <taxon>Actinomycetes</taxon>
        <taxon>Micromonosporales</taxon>
        <taxon>Micromonosporaceae</taxon>
        <taxon>Catenuloplanes</taxon>
    </lineage>
</organism>
<keyword evidence="3" id="KW-1185">Reference proteome</keyword>
<protein>
    <submittedName>
        <fullName evidence="2">Uncharacterized protein</fullName>
    </submittedName>
</protein>
<evidence type="ECO:0000313" key="2">
    <source>
        <dbReference type="EMBL" id="MDR7275338.1"/>
    </source>
</evidence>
<feature type="region of interest" description="Disordered" evidence="1">
    <location>
        <begin position="1"/>
        <end position="51"/>
    </location>
</feature>